<accession>A0A1M5GK71</accession>
<sequence length="274" mass="32329">MFVDNQMMRLLFFLILFISTPSLKSQDVKDGKMKIFTYRLVYLPDSANTEYRNEEDFDLQILDHKSCFVSTNYKFGFQNIKMMAVNGQNLALAAVNVMKLPKTSFRYSIYKENDHISVYEKVYSYGLKYNETVSFNWKLTGEKKKIDVYNCSKAVAHYGGRTWEAWYTEEIPISEGPYKFRGLPGMIIQIYDTKNNYNFSLIEVQTNKDYPLFYDDTFNNYKEITKKEFFSTRENLKQNYVNNAESKGTSFLAKDKADIQRHINKRNNNPIELK</sequence>
<dbReference type="Proteomes" id="UP000184108">
    <property type="component" value="Unassembled WGS sequence"/>
</dbReference>
<organism evidence="1 2">
    <name type="scientific">Chryseobacterium vrystaatense</name>
    <dbReference type="NCBI Taxonomy" id="307480"/>
    <lineage>
        <taxon>Bacteria</taxon>
        <taxon>Pseudomonadati</taxon>
        <taxon>Bacteroidota</taxon>
        <taxon>Flavobacteriia</taxon>
        <taxon>Flavobacteriales</taxon>
        <taxon>Weeksellaceae</taxon>
        <taxon>Chryseobacterium group</taxon>
        <taxon>Chryseobacterium</taxon>
    </lineage>
</organism>
<protein>
    <submittedName>
        <fullName evidence="1">GLPGLI family protein</fullName>
    </submittedName>
</protein>
<dbReference type="AlphaFoldDB" id="A0A1M5GK71"/>
<name>A0A1M5GK71_9FLAO</name>
<gene>
    <name evidence="1" type="ORF">SAMN02787073_3385</name>
</gene>
<evidence type="ECO:0000313" key="1">
    <source>
        <dbReference type="EMBL" id="SHG04093.1"/>
    </source>
</evidence>
<dbReference type="Pfam" id="PF09697">
    <property type="entry name" value="Porph_ging"/>
    <property type="match status" value="1"/>
</dbReference>
<dbReference type="InterPro" id="IPR005901">
    <property type="entry name" value="GLPGLI"/>
</dbReference>
<dbReference type="EMBL" id="FQVE01000004">
    <property type="protein sequence ID" value="SHG04093.1"/>
    <property type="molecule type" value="Genomic_DNA"/>
</dbReference>
<proteinExistence type="predicted"/>
<reference evidence="2" key="1">
    <citation type="submission" date="2016-11" db="EMBL/GenBank/DDBJ databases">
        <authorList>
            <person name="Varghese N."/>
            <person name="Submissions S."/>
        </authorList>
    </citation>
    <scope>NUCLEOTIDE SEQUENCE [LARGE SCALE GENOMIC DNA]</scope>
    <source>
        <strain evidence="2">YR203</strain>
    </source>
</reference>
<dbReference type="NCBIfam" id="TIGR01200">
    <property type="entry name" value="GLPGLI"/>
    <property type="match status" value="1"/>
</dbReference>
<evidence type="ECO:0000313" key="2">
    <source>
        <dbReference type="Proteomes" id="UP000184108"/>
    </source>
</evidence>